<keyword evidence="1" id="KW-0472">Membrane</keyword>
<reference evidence="2" key="1">
    <citation type="submission" date="2021-06" db="EMBL/GenBank/DDBJ databases">
        <authorList>
            <person name="Hodson N. C."/>
            <person name="Mongue J. A."/>
            <person name="Jaron S. K."/>
        </authorList>
    </citation>
    <scope>NUCLEOTIDE SEQUENCE</scope>
</reference>
<feature type="transmembrane region" description="Helical" evidence="1">
    <location>
        <begin position="55"/>
        <end position="73"/>
    </location>
</feature>
<proteinExistence type="predicted"/>
<keyword evidence="1" id="KW-0812">Transmembrane</keyword>
<feature type="transmembrane region" description="Helical" evidence="1">
    <location>
        <begin position="12"/>
        <end position="34"/>
    </location>
</feature>
<comment type="caution">
    <text evidence="2">The sequence shown here is derived from an EMBL/GenBank/DDBJ whole genome shotgun (WGS) entry which is preliminary data.</text>
</comment>
<keyword evidence="1" id="KW-1133">Transmembrane helix</keyword>
<evidence type="ECO:0000313" key="3">
    <source>
        <dbReference type="Proteomes" id="UP000708208"/>
    </source>
</evidence>
<protein>
    <submittedName>
        <fullName evidence="2">Uncharacterized protein</fullName>
    </submittedName>
</protein>
<evidence type="ECO:0000256" key="1">
    <source>
        <dbReference type="SAM" id="Phobius"/>
    </source>
</evidence>
<name>A0A8J2KGQ2_9HEXA</name>
<organism evidence="2 3">
    <name type="scientific">Allacma fusca</name>
    <dbReference type="NCBI Taxonomy" id="39272"/>
    <lineage>
        <taxon>Eukaryota</taxon>
        <taxon>Metazoa</taxon>
        <taxon>Ecdysozoa</taxon>
        <taxon>Arthropoda</taxon>
        <taxon>Hexapoda</taxon>
        <taxon>Collembola</taxon>
        <taxon>Symphypleona</taxon>
        <taxon>Sminthuridae</taxon>
        <taxon>Allacma</taxon>
    </lineage>
</organism>
<dbReference type="Proteomes" id="UP000708208">
    <property type="component" value="Unassembled WGS sequence"/>
</dbReference>
<keyword evidence="3" id="KW-1185">Reference proteome</keyword>
<gene>
    <name evidence="2" type="ORF">AFUS01_LOCUS24893</name>
</gene>
<sequence>MVSNAENFSTHALSALFILPLGFWFTFNVFFRYYKAEFLQSDSFKSSLSFPWRNRVAIDMYFLGAMAIAGFLGDTCLSNFL</sequence>
<accession>A0A8J2KGQ2</accession>
<evidence type="ECO:0000313" key="2">
    <source>
        <dbReference type="EMBL" id="CAG7786320.1"/>
    </source>
</evidence>
<dbReference type="EMBL" id="CAJVCH010315174">
    <property type="protein sequence ID" value="CAG7786320.1"/>
    <property type="molecule type" value="Genomic_DNA"/>
</dbReference>
<dbReference type="AlphaFoldDB" id="A0A8J2KGQ2"/>